<evidence type="ECO:0000313" key="3">
    <source>
        <dbReference type="Proteomes" id="UP000243515"/>
    </source>
</evidence>
<organism evidence="2 3">
    <name type="scientific">Elaphomyces granulatus</name>
    <dbReference type="NCBI Taxonomy" id="519963"/>
    <lineage>
        <taxon>Eukaryota</taxon>
        <taxon>Fungi</taxon>
        <taxon>Dikarya</taxon>
        <taxon>Ascomycota</taxon>
        <taxon>Pezizomycotina</taxon>
        <taxon>Eurotiomycetes</taxon>
        <taxon>Eurotiomycetidae</taxon>
        <taxon>Eurotiales</taxon>
        <taxon>Elaphomycetaceae</taxon>
        <taxon>Elaphomyces</taxon>
    </lineage>
</organism>
<gene>
    <name evidence="2" type="ORF">Egran_04650</name>
</gene>
<evidence type="ECO:0000256" key="1">
    <source>
        <dbReference type="SAM" id="MobiDB-lite"/>
    </source>
</evidence>
<accession>A0A232LUS0</accession>
<feature type="compositionally biased region" description="Polar residues" evidence="1">
    <location>
        <begin position="1"/>
        <end position="11"/>
    </location>
</feature>
<dbReference type="AlphaFoldDB" id="A0A232LUS0"/>
<dbReference type="OrthoDB" id="5153521at2759"/>
<keyword evidence="3" id="KW-1185">Reference proteome</keyword>
<evidence type="ECO:0000313" key="2">
    <source>
        <dbReference type="EMBL" id="OXV07587.1"/>
    </source>
</evidence>
<feature type="compositionally biased region" description="Basic and acidic residues" evidence="1">
    <location>
        <begin position="13"/>
        <end position="39"/>
    </location>
</feature>
<dbReference type="Proteomes" id="UP000243515">
    <property type="component" value="Unassembled WGS sequence"/>
</dbReference>
<dbReference type="EMBL" id="NPHW01004712">
    <property type="protein sequence ID" value="OXV07587.1"/>
    <property type="molecule type" value="Genomic_DNA"/>
</dbReference>
<reference evidence="2 3" key="1">
    <citation type="journal article" date="2015" name="Environ. Microbiol.">
        <title>Metagenome sequence of Elaphomyces granulatus from sporocarp tissue reveals Ascomycota ectomycorrhizal fingerprints of genome expansion and a Proteobacteria-rich microbiome.</title>
        <authorList>
            <person name="Quandt C.A."/>
            <person name="Kohler A."/>
            <person name="Hesse C.N."/>
            <person name="Sharpton T.J."/>
            <person name="Martin F."/>
            <person name="Spatafora J.W."/>
        </authorList>
    </citation>
    <scope>NUCLEOTIDE SEQUENCE [LARGE SCALE GENOMIC DNA]</scope>
    <source>
        <strain evidence="2 3">OSC145934</strain>
    </source>
</reference>
<name>A0A232LUS0_9EURO</name>
<comment type="caution">
    <text evidence="2">The sequence shown here is derived from an EMBL/GenBank/DDBJ whole genome shotgun (WGS) entry which is preliminary data.</text>
</comment>
<sequence length="177" mass="19664">MTTMSSEQLPTSDLRRNGKEAKRDHDHRAKWALGAREKAPAGNGSPVRPQNPTGSSVLRRYVQGNINRLEREAKFVLRHDVDEILTQGVSDSSADETASVTQADEPTRSLEDDALFSFEASGNGIFSSAVSKAVEKFETKETEKLVKEYEFVFEEDDPSIGYVADEDDFEIVGHVEL</sequence>
<feature type="region of interest" description="Disordered" evidence="1">
    <location>
        <begin position="1"/>
        <end position="56"/>
    </location>
</feature>
<protein>
    <submittedName>
        <fullName evidence="2">Uncharacterized protein</fullName>
    </submittedName>
</protein>
<proteinExistence type="predicted"/>